<feature type="repeat" description="ANK" evidence="3">
    <location>
        <begin position="626"/>
        <end position="658"/>
    </location>
</feature>
<evidence type="ECO:0000313" key="5">
    <source>
        <dbReference type="Proteomes" id="UP000766486"/>
    </source>
</evidence>
<dbReference type="PROSITE" id="PS50088">
    <property type="entry name" value="ANK_REPEAT"/>
    <property type="match status" value="4"/>
</dbReference>
<dbReference type="PROSITE" id="PS50297">
    <property type="entry name" value="ANK_REP_REGION"/>
    <property type="match status" value="2"/>
</dbReference>
<dbReference type="Pfam" id="PF00023">
    <property type="entry name" value="Ank"/>
    <property type="match status" value="2"/>
</dbReference>
<evidence type="ECO:0000256" key="2">
    <source>
        <dbReference type="ARBA" id="ARBA00023043"/>
    </source>
</evidence>
<reference evidence="4 5" key="1">
    <citation type="submission" date="2019-06" db="EMBL/GenBank/DDBJ databases">
        <authorList>
            <person name="Broberg M."/>
        </authorList>
    </citation>
    <scope>NUCLEOTIDE SEQUENCE [LARGE SCALE GENOMIC DNA]</scope>
</reference>
<keyword evidence="5" id="KW-1185">Reference proteome</keyword>
<feature type="repeat" description="ANK" evidence="3">
    <location>
        <begin position="661"/>
        <end position="684"/>
    </location>
</feature>
<dbReference type="SUPFAM" id="SSF48403">
    <property type="entry name" value="Ankyrin repeat"/>
    <property type="match status" value="2"/>
</dbReference>
<sequence length="753" mass="83433">MDPDSEIPAVRHVSQWAKFMKVQSDWDPDDTISIDKWLEDVCGALIEHRGARWVFENFICYKSGKPLALPGLGISIARHLLTQPRPEGPSGAKMLQITHGVLHIAAYQGNNTAVASILEAGADPNYRHSHFGHPVYNAVAKNHVATLRLLVKYGADIHAPGETAALIRRIAEVGHVEPLRYFLAIISENEVPYLNQCLAAASAKGNLEAVRVLHQWATEQQRKREKNSSWFDFFNLWKPKTRPILDPGYACGEYGSPLEAAVRNSHSKLLDLLLTLETGNTSEKTMQALLYMAVAQNQADITSTLLDHFKISPNVTLGSKRTILCEAARQGRFPVVSMLLKRKDLDPNAKGQPLDPTPLLEAVSFGGSKVVKELIAHPGVDVNARCGGVTAIGKAAMSRNTFIARALLKCPRLDPNLQSLGMTPLASAITVGNLHVVALLLHRPDIDPNRVCEKDNFSTPLWVSIRRGNTRIVQELLRDDRVDPNQGKPKSKRYGFPLVYAAAARQFAIVDLLLAREDIDVNVAGDDRLSFLGQAISMGDFGLARKLLRRPELDPNYAPVVSGYPRLHERCEKWRVSNFRFDTECAQKNYKILERPLQQAAQTANLEGVRLMLEDPRTDVGASDGIGRTALWWASMGGSSQIVKYILERGGDKYINKQDVQGWTPLHVAVNNKALDIVESLLEHPDIDPNIVTEDGLTALHIAVMCEDISLVRALLWNPALDCKIKCKKNAQTPLMLAEQAKFDVIADVLRNF</sequence>
<feature type="repeat" description="ANK" evidence="3">
    <location>
        <begin position="102"/>
        <end position="129"/>
    </location>
</feature>
<accession>A0ABY6V1V7</accession>
<dbReference type="Gene3D" id="1.25.40.20">
    <property type="entry name" value="Ankyrin repeat-containing domain"/>
    <property type="match status" value="3"/>
</dbReference>
<gene>
    <name evidence="4" type="ORF">CLO192961_LOCUS462884</name>
</gene>
<organism evidence="4 5">
    <name type="scientific">Bionectria ochroleuca</name>
    <name type="common">Gliocladium roseum</name>
    <dbReference type="NCBI Taxonomy" id="29856"/>
    <lineage>
        <taxon>Eukaryota</taxon>
        <taxon>Fungi</taxon>
        <taxon>Dikarya</taxon>
        <taxon>Ascomycota</taxon>
        <taxon>Pezizomycotina</taxon>
        <taxon>Sordariomycetes</taxon>
        <taxon>Hypocreomycetidae</taxon>
        <taxon>Hypocreales</taxon>
        <taxon>Bionectriaceae</taxon>
        <taxon>Clonostachys</taxon>
    </lineage>
</organism>
<dbReference type="Pfam" id="PF13637">
    <property type="entry name" value="Ank_4"/>
    <property type="match status" value="1"/>
</dbReference>
<evidence type="ECO:0000256" key="1">
    <source>
        <dbReference type="ARBA" id="ARBA00022737"/>
    </source>
</evidence>
<dbReference type="EMBL" id="CABFNS010000936">
    <property type="protein sequence ID" value="VUC37116.1"/>
    <property type="molecule type" value="Genomic_DNA"/>
</dbReference>
<dbReference type="PANTHER" id="PTHR24198:SF165">
    <property type="entry name" value="ANKYRIN REPEAT-CONTAINING PROTEIN-RELATED"/>
    <property type="match status" value="1"/>
</dbReference>
<keyword evidence="1" id="KW-0677">Repeat</keyword>
<dbReference type="InterPro" id="IPR002110">
    <property type="entry name" value="Ankyrin_rpt"/>
</dbReference>
<feature type="repeat" description="ANK" evidence="3">
    <location>
        <begin position="695"/>
        <end position="716"/>
    </location>
</feature>
<dbReference type="PANTHER" id="PTHR24198">
    <property type="entry name" value="ANKYRIN REPEAT AND PROTEIN KINASE DOMAIN-CONTAINING PROTEIN"/>
    <property type="match status" value="1"/>
</dbReference>
<dbReference type="Proteomes" id="UP000766486">
    <property type="component" value="Unassembled WGS sequence"/>
</dbReference>
<dbReference type="SMART" id="SM00248">
    <property type="entry name" value="ANK"/>
    <property type="match status" value="15"/>
</dbReference>
<dbReference type="Pfam" id="PF12796">
    <property type="entry name" value="Ank_2"/>
    <property type="match status" value="3"/>
</dbReference>
<dbReference type="InterPro" id="IPR036770">
    <property type="entry name" value="Ankyrin_rpt-contain_sf"/>
</dbReference>
<proteinExistence type="predicted"/>
<keyword evidence="2 3" id="KW-0040">ANK repeat</keyword>
<protein>
    <submittedName>
        <fullName evidence="4">Uncharacterized protein</fullName>
    </submittedName>
</protein>
<comment type="caution">
    <text evidence="4">The sequence shown here is derived from an EMBL/GenBank/DDBJ whole genome shotgun (WGS) entry which is preliminary data.</text>
</comment>
<name>A0ABY6V1V7_BIOOC</name>
<evidence type="ECO:0000256" key="3">
    <source>
        <dbReference type="PROSITE-ProRule" id="PRU00023"/>
    </source>
</evidence>
<evidence type="ECO:0000313" key="4">
    <source>
        <dbReference type="EMBL" id="VUC37116.1"/>
    </source>
</evidence>